<dbReference type="Pfam" id="PF04107">
    <property type="entry name" value="GCS2"/>
    <property type="match status" value="1"/>
</dbReference>
<protein>
    <recommendedName>
        <fullName evidence="5">Putative glutamate--cysteine ligase 2</fullName>
        <ecNumber evidence="5">6.3.2.2</ecNumber>
    </recommendedName>
    <alternativeName>
        <fullName evidence="5">Gamma-glutamylcysteine synthetase 2</fullName>
        <shortName evidence="5">GCS 2</shortName>
        <shortName evidence="5">Gamma-GCS 2</shortName>
    </alternativeName>
</protein>
<dbReference type="NCBIfam" id="TIGR02050">
    <property type="entry name" value="gshA_cyan_rel"/>
    <property type="match status" value="1"/>
</dbReference>
<evidence type="ECO:0000313" key="7">
    <source>
        <dbReference type="Proteomes" id="UP000547510"/>
    </source>
</evidence>
<name>A0A841CIM0_9PSEU</name>
<proteinExistence type="inferred from homology"/>
<sequence>MPPALTLGVEEEFLLVDPRTGEPAPHGREVAEAARRRFGVDLDVELVAAQVETRTAVCHDLADVRGQLHGLRMVAAETARGLGCRLLAVGVAPVGGPDLRTGSEDRYRRLAGDYRLLAAEQSICGCHVHVAVPDPETAVRVCNHVRPWLPVLGTVTANSPFARGLDTGYASWRSIVWARWPSAGPPPYFESPEHYESTCNMMVESGAAHDLRNIYWDVRPSSHLPTVEVRVADVAATVDEAVLLAALVRGLVATALAGLRRGLPAPPVPTEVLRAAMWRAARDGITGMSLDVFSGRLEPTRLLLDRLVHHVRDHLGAADLDLVRHRLSALDADGGGAARQRQAFARAGRMSDVLELLARDTLSGSETWTDEPSTPTA</sequence>
<evidence type="ECO:0000256" key="2">
    <source>
        <dbReference type="ARBA" id="ARBA00022741"/>
    </source>
</evidence>
<dbReference type="GO" id="GO:0042398">
    <property type="term" value="P:modified amino acid biosynthetic process"/>
    <property type="evidence" value="ECO:0007669"/>
    <property type="project" value="InterPro"/>
</dbReference>
<dbReference type="SUPFAM" id="SSF55931">
    <property type="entry name" value="Glutamine synthetase/guanido kinase"/>
    <property type="match status" value="1"/>
</dbReference>
<dbReference type="PANTHER" id="PTHR36510">
    <property type="entry name" value="GLUTAMATE--CYSTEINE LIGASE 2-RELATED"/>
    <property type="match status" value="1"/>
</dbReference>
<dbReference type="NCBIfam" id="NF010041">
    <property type="entry name" value="PRK13517.1-1"/>
    <property type="match status" value="1"/>
</dbReference>
<dbReference type="PANTHER" id="PTHR36510:SF1">
    <property type="entry name" value="GLUTAMATE--CYSTEINE LIGASE 2-RELATED"/>
    <property type="match status" value="1"/>
</dbReference>
<keyword evidence="3 5" id="KW-0067">ATP-binding</keyword>
<dbReference type="HAMAP" id="MF_01609">
    <property type="entry name" value="Glu_cys_ligase_2"/>
    <property type="match status" value="1"/>
</dbReference>
<comment type="similarity">
    <text evidence="5">Belongs to the glutamate--cysteine ligase type 2 family. YbdK subfamily.</text>
</comment>
<dbReference type="AlphaFoldDB" id="A0A841CIM0"/>
<dbReference type="InterPro" id="IPR014746">
    <property type="entry name" value="Gln_synth/guanido_kin_cat_dom"/>
</dbReference>
<keyword evidence="2 5" id="KW-0547">Nucleotide-binding</keyword>
<dbReference type="InterPro" id="IPR050141">
    <property type="entry name" value="GCL_type2/YbdK_subfam"/>
</dbReference>
<accession>A0A841CIM0</accession>
<dbReference type="InterPro" id="IPR011793">
    <property type="entry name" value="YbdK"/>
</dbReference>
<evidence type="ECO:0000256" key="5">
    <source>
        <dbReference type="HAMAP-Rule" id="MF_01609"/>
    </source>
</evidence>
<dbReference type="GO" id="GO:0005524">
    <property type="term" value="F:ATP binding"/>
    <property type="evidence" value="ECO:0007669"/>
    <property type="project" value="UniProtKB-KW"/>
</dbReference>
<evidence type="ECO:0000256" key="3">
    <source>
        <dbReference type="ARBA" id="ARBA00022840"/>
    </source>
</evidence>
<gene>
    <name evidence="6" type="ORF">FHS29_003874</name>
</gene>
<dbReference type="RefSeq" id="WP_184692166.1">
    <property type="nucleotide sequence ID" value="NZ_JACHJN010000005.1"/>
</dbReference>
<keyword evidence="7" id="KW-1185">Reference proteome</keyword>
<evidence type="ECO:0000256" key="1">
    <source>
        <dbReference type="ARBA" id="ARBA00022598"/>
    </source>
</evidence>
<dbReference type="Proteomes" id="UP000547510">
    <property type="component" value="Unassembled WGS sequence"/>
</dbReference>
<comment type="caution">
    <text evidence="6">The sequence shown here is derived from an EMBL/GenBank/DDBJ whole genome shotgun (WGS) entry which is preliminary data.</text>
</comment>
<keyword evidence="1 5" id="KW-0436">Ligase</keyword>
<comment type="catalytic activity">
    <reaction evidence="4 5">
        <text>L-cysteine + L-glutamate + ATP = gamma-L-glutamyl-L-cysteine + ADP + phosphate + H(+)</text>
        <dbReference type="Rhea" id="RHEA:13285"/>
        <dbReference type="ChEBI" id="CHEBI:15378"/>
        <dbReference type="ChEBI" id="CHEBI:29985"/>
        <dbReference type="ChEBI" id="CHEBI:30616"/>
        <dbReference type="ChEBI" id="CHEBI:35235"/>
        <dbReference type="ChEBI" id="CHEBI:43474"/>
        <dbReference type="ChEBI" id="CHEBI:58173"/>
        <dbReference type="ChEBI" id="CHEBI:456216"/>
        <dbReference type="EC" id="6.3.2.2"/>
    </reaction>
</comment>
<evidence type="ECO:0000313" key="6">
    <source>
        <dbReference type="EMBL" id="MBB5957281.1"/>
    </source>
</evidence>
<comment type="function">
    <text evidence="5">ATP-dependent carboxylate-amine ligase which exhibits weak glutamate--cysteine ligase activity.</text>
</comment>
<dbReference type="EC" id="6.3.2.2" evidence="5"/>
<organism evidence="6 7">
    <name type="scientific">Saccharothrix tamanrassetensis</name>
    <dbReference type="NCBI Taxonomy" id="1051531"/>
    <lineage>
        <taxon>Bacteria</taxon>
        <taxon>Bacillati</taxon>
        <taxon>Actinomycetota</taxon>
        <taxon>Actinomycetes</taxon>
        <taxon>Pseudonocardiales</taxon>
        <taxon>Pseudonocardiaceae</taxon>
        <taxon>Saccharothrix</taxon>
    </lineage>
</organism>
<dbReference type="EMBL" id="JACHJN010000005">
    <property type="protein sequence ID" value="MBB5957281.1"/>
    <property type="molecule type" value="Genomic_DNA"/>
</dbReference>
<reference evidence="6 7" key="1">
    <citation type="submission" date="2020-08" db="EMBL/GenBank/DDBJ databases">
        <title>Genomic Encyclopedia of Type Strains, Phase III (KMG-III): the genomes of soil and plant-associated and newly described type strains.</title>
        <authorList>
            <person name="Whitman W."/>
        </authorList>
    </citation>
    <scope>NUCLEOTIDE SEQUENCE [LARGE SCALE GENOMIC DNA]</scope>
    <source>
        <strain evidence="6 7">CECT 8640</strain>
    </source>
</reference>
<dbReference type="GO" id="GO:0004357">
    <property type="term" value="F:glutamate-cysteine ligase activity"/>
    <property type="evidence" value="ECO:0007669"/>
    <property type="project" value="UniProtKB-EC"/>
</dbReference>
<dbReference type="Gene3D" id="3.30.590.20">
    <property type="match status" value="1"/>
</dbReference>
<dbReference type="InterPro" id="IPR006336">
    <property type="entry name" value="GCS2"/>
</dbReference>
<evidence type="ECO:0000256" key="4">
    <source>
        <dbReference type="ARBA" id="ARBA00048819"/>
    </source>
</evidence>